<dbReference type="SUPFAM" id="SSF46689">
    <property type="entry name" value="Homeodomain-like"/>
    <property type="match status" value="2"/>
</dbReference>
<reference evidence="5 6" key="2">
    <citation type="submission" date="2020-03" db="EMBL/GenBank/DDBJ databases">
        <authorList>
            <person name="Ichikawa N."/>
            <person name="Kimura A."/>
            <person name="Kitahashi Y."/>
            <person name="Uohara A."/>
        </authorList>
    </citation>
    <scope>NUCLEOTIDE SEQUENCE [LARGE SCALE GENOMIC DNA]</scope>
    <source>
        <strain evidence="5 6">NBRC 108639</strain>
    </source>
</reference>
<dbReference type="InterPro" id="IPR009057">
    <property type="entry name" value="Homeodomain-like_sf"/>
</dbReference>
<evidence type="ECO:0000256" key="2">
    <source>
        <dbReference type="ARBA" id="ARBA00023125"/>
    </source>
</evidence>
<dbReference type="PROSITE" id="PS00041">
    <property type="entry name" value="HTH_ARAC_FAMILY_1"/>
    <property type="match status" value="1"/>
</dbReference>
<evidence type="ECO:0000256" key="1">
    <source>
        <dbReference type="ARBA" id="ARBA00023015"/>
    </source>
</evidence>
<dbReference type="PANTHER" id="PTHR46796">
    <property type="entry name" value="HTH-TYPE TRANSCRIPTIONAL ACTIVATOR RHAS-RELATED"/>
    <property type="match status" value="1"/>
</dbReference>
<dbReference type="PROSITE" id="PS01124">
    <property type="entry name" value="HTH_ARAC_FAMILY_2"/>
    <property type="match status" value="1"/>
</dbReference>
<keyword evidence="1" id="KW-0805">Transcription regulation</keyword>
<reference evidence="5 6" key="1">
    <citation type="submission" date="2020-03" db="EMBL/GenBank/DDBJ databases">
        <title>Whole genome shotgun sequence of Phytohabitans houttuyneae NBRC 108639.</title>
        <authorList>
            <person name="Komaki H."/>
            <person name="Tamura T."/>
        </authorList>
    </citation>
    <scope>NUCLEOTIDE SEQUENCE [LARGE SCALE GENOMIC DNA]</scope>
    <source>
        <strain evidence="5 6">NBRC 108639</strain>
    </source>
</reference>
<gene>
    <name evidence="5" type="ORF">Phou_097500</name>
</gene>
<evidence type="ECO:0000256" key="3">
    <source>
        <dbReference type="ARBA" id="ARBA00023163"/>
    </source>
</evidence>
<dbReference type="GO" id="GO:0003700">
    <property type="term" value="F:DNA-binding transcription factor activity"/>
    <property type="evidence" value="ECO:0007669"/>
    <property type="project" value="InterPro"/>
</dbReference>
<dbReference type="AlphaFoldDB" id="A0A6V8KQ83"/>
<dbReference type="GO" id="GO:0043565">
    <property type="term" value="F:sequence-specific DNA binding"/>
    <property type="evidence" value="ECO:0007669"/>
    <property type="project" value="InterPro"/>
</dbReference>
<dbReference type="Pfam" id="PF12833">
    <property type="entry name" value="HTH_18"/>
    <property type="match status" value="1"/>
</dbReference>
<accession>A0A6V8KQ83</accession>
<dbReference type="InterPro" id="IPR018060">
    <property type="entry name" value="HTH_AraC"/>
</dbReference>
<evidence type="ECO:0000313" key="5">
    <source>
        <dbReference type="EMBL" id="GFJ85570.1"/>
    </source>
</evidence>
<name>A0A6V8KQ83_9ACTN</name>
<keyword evidence="3" id="KW-0804">Transcription</keyword>
<dbReference type="Gene3D" id="1.10.10.60">
    <property type="entry name" value="Homeodomain-like"/>
    <property type="match status" value="1"/>
</dbReference>
<dbReference type="InterPro" id="IPR018062">
    <property type="entry name" value="HTH_AraC-typ_CS"/>
</dbReference>
<evidence type="ECO:0000313" key="6">
    <source>
        <dbReference type="Proteomes" id="UP000482800"/>
    </source>
</evidence>
<sequence length="154" mass="16844">MDARLDLAHRLLWRAAHGDDPDFAVAERLVQLLDSAPDRAADGGDRTAVERAREAIRAGHPEARGLVPLARLVGVSPYRLSRAFHAVVGAPLTRYRNRVRVGAALDRLEQGETSLAALAFDLGFADQAHLTRTVRAHLGHTPRELQRLLAGVRV</sequence>
<dbReference type="InterPro" id="IPR050204">
    <property type="entry name" value="AraC_XylS_family_regulators"/>
</dbReference>
<dbReference type="PANTHER" id="PTHR46796:SF2">
    <property type="entry name" value="TRANSCRIPTIONAL REGULATORY PROTEIN"/>
    <property type="match status" value="1"/>
</dbReference>
<feature type="domain" description="HTH araC/xylS-type" evidence="4">
    <location>
        <begin position="50"/>
        <end position="148"/>
    </location>
</feature>
<organism evidence="5 6">
    <name type="scientific">Phytohabitans houttuyneae</name>
    <dbReference type="NCBI Taxonomy" id="1076126"/>
    <lineage>
        <taxon>Bacteria</taxon>
        <taxon>Bacillati</taxon>
        <taxon>Actinomycetota</taxon>
        <taxon>Actinomycetes</taxon>
        <taxon>Micromonosporales</taxon>
        <taxon>Micromonosporaceae</taxon>
    </lineage>
</organism>
<keyword evidence="6" id="KW-1185">Reference proteome</keyword>
<keyword evidence="2" id="KW-0238">DNA-binding</keyword>
<dbReference type="SMART" id="SM00342">
    <property type="entry name" value="HTH_ARAC"/>
    <property type="match status" value="1"/>
</dbReference>
<comment type="caution">
    <text evidence="5">The sequence shown here is derived from an EMBL/GenBank/DDBJ whole genome shotgun (WGS) entry which is preliminary data.</text>
</comment>
<dbReference type="Proteomes" id="UP000482800">
    <property type="component" value="Unassembled WGS sequence"/>
</dbReference>
<evidence type="ECO:0000259" key="4">
    <source>
        <dbReference type="PROSITE" id="PS01124"/>
    </source>
</evidence>
<proteinExistence type="predicted"/>
<protein>
    <recommendedName>
        <fullName evidence="4">HTH araC/xylS-type domain-containing protein</fullName>
    </recommendedName>
</protein>
<dbReference type="EMBL" id="BLPF01000004">
    <property type="protein sequence ID" value="GFJ85570.1"/>
    <property type="molecule type" value="Genomic_DNA"/>
</dbReference>